<protein>
    <submittedName>
        <fullName evidence="2">Uncharacterized protein</fullName>
    </submittedName>
</protein>
<comment type="caution">
    <text evidence="2">The sequence shown here is derived from an EMBL/GenBank/DDBJ whole genome shotgun (WGS) entry which is preliminary data.</text>
</comment>
<proteinExistence type="predicted"/>
<evidence type="ECO:0000313" key="3">
    <source>
        <dbReference type="Proteomes" id="UP001519363"/>
    </source>
</evidence>
<organism evidence="2 3">
    <name type="scientific">Crossiella equi</name>
    <dbReference type="NCBI Taxonomy" id="130796"/>
    <lineage>
        <taxon>Bacteria</taxon>
        <taxon>Bacillati</taxon>
        <taxon>Actinomycetota</taxon>
        <taxon>Actinomycetes</taxon>
        <taxon>Pseudonocardiales</taxon>
        <taxon>Pseudonocardiaceae</taxon>
        <taxon>Crossiella</taxon>
    </lineage>
</organism>
<keyword evidence="3" id="KW-1185">Reference proteome</keyword>
<dbReference type="Proteomes" id="UP001519363">
    <property type="component" value="Unassembled WGS sequence"/>
</dbReference>
<dbReference type="EMBL" id="JAGIOO010000001">
    <property type="protein sequence ID" value="MBP2471486.1"/>
    <property type="molecule type" value="Genomic_DNA"/>
</dbReference>
<feature type="compositionally biased region" description="Basic and acidic residues" evidence="1">
    <location>
        <begin position="1"/>
        <end position="11"/>
    </location>
</feature>
<evidence type="ECO:0000313" key="2">
    <source>
        <dbReference type="EMBL" id="MBP2471486.1"/>
    </source>
</evidence>
<feature type="region of interest" description="Disordered" evidence="1">
    <location>
        <begin position="1"/>
        <end position="38"/>
    </location>
</feature>
<reference evidence="2 3" key="1">
    <citation type="submission" date="2021-03" db="EMBL/GenBank/DDBJ databases">
        <title>Sequencing the genomes of 1000 actinobacteria strains.</title>
        <authorList>
            <person name="Klenk H.-P."/>
        </authorList>
    </citation>
    <scope>NUCLEOTIDE SEQUENCE [LARGE SCALE GENOMIC DNA]</scope>
    <source>
        <strain evidence="2 3">DSM 44580</strain>
    </source>
</reference>
<sequence>MTSLLTRHDPGQLRPVPHVADWAPTGHPTPPGHAPAPGAVGTYDGVPYTVDPAAPRLLRAQGPGPDIPLGPTPLPLAGVRGGLVTPHGRVLLVADAPNAVFCFDLLHTGAPHPYPYTGICTGARPLPELSSPATGLVLRSWWSPDGDFLPLHVLTADGRARALAVADPVEL</sequence>
<gene>
    <name evidence="2" type="ORF">JOF53_000358</name>
</gene>
<dbReference type="RefSeq" id="WP_086785126.1">
    <property type="nucleotide sequence ID" value="NZ_JAGIOO010000001.1"/>
</dbReference>
<accession>A0ABS5A599</accession>
<name>A0ABS5A599_9PSEU</name>
<evidence type="ECO:0000256" key="1">
    <source>
        <dbReference type="SAM" id="MobiDB-lite"/>
    </source>
</evidence>